<dbReference type="Gene3D" id="3.80.10.10">
    <property type="entry name" value="Ribonuclease Inhibitor"/>
    <property type="match status" value="1"/>
</dbReference>
<protein>
    <submittedName>
        <fullName evidence="1">Uncharacterized protein</fullName>
    </submittedName>
</protein>
<dbReference type="Proteomes" id="UP001194580">
    <property type="component" value="Unassembled WGS sequence"/>
</dbReference>
<gene>
    <name evidence="1" type="ORF">BGZ95_010110</name>
</gene>
<comment type="caution">
    <text evidence="1">The sequence shown here is derived from an EMBL/GenBank/DDBJ whole genome shotgun (WGS) entry which is preliminary data.</text>
</comment>
<dbReference type="SUPFAM" id="SSF52047">
    <property type="entry name" value="RNI-like"/>
    <property type="match status" value="1"/>
</dbReference>
<evidence type="ECO:0000313" key="2">
    <source>
        <dbReference type="Proteomes" id="UP001194580"/>
    </source>
</evidence>
<organism evidence="1 2">
    <name type="scientific">Linnemannia exigua</name>
    <dbReference type="NCBI Taxonomy" id="604196"/>
    <lineage>
        <taxon>Eukaryota</taxon>
        <taxon>Fungi</taxon>
        <taxon>Fungi incertae sedis</taxon>
        <taxon>Mucoromycota</taxon>
        <taxon>Mortierellomycotina</taxon>
        <taxon>Mortierellomycetes</taxon>
        <taxon>Mortierellales</taxon>
        <taxon>Mortierellaceae</taxon>
        <taxon>Linnemannia</taxon>
    </lineage>
</organism>
<accession>A0AAD4DDJ8</accession>
<name>A0AAD4DDJ8_9FUNG</name>
<proteinExistence type="predicted"/>
<dbReference type="InterPro" id="IPR032675">
    <property type="entry name" value="LRR_dom_sf"/>
</dbReference>
<dbReference type="AlphaFoldDB" id="A0AAD4DDJ8"/>
<sequence length="561" mass="63480">LWSKALLPILWRGYWFDSMKGVPGEIIRRHGYFFMTLHLSEWARHNHDIPLFNCTSLIDFTILLRDDKRDTEREAEGGRGGRSDIIDVRNQQGVDTLQAKRLLRSNPHLKALSGRRFGGKGKALDFEDFIALSGLERLTLSNWNSSGGQLGDVLRIVAGSLKEIRLDYIDGVLPEQLSASATSTSTQEKYCAGKGTELGYRDAGLVLARLELLEVGEIGLSGEIDEFLLEFVKRCPRLKAFRTFSLFRSFDVDRLAACLREYCPDIESLELHGVLKSHQVETLVRHCSQNQPQLQKLRIAIHNLTDGQGLVPAILQHATALEDLWIYSTHSEQAGGSHFLEILVGCARLTRFAYLTDGQLDLDFLEAMQQERWGCRGTLRELEFREGYIDFPRRQTDAEKQEVKRLLSEMGWEEVLEDIKDEGEGGGDNDDSQKNAATLRKVLELVQCQQLEALKALIVGVQTFRRGRLIAFAPVSRDTLQELECHLGFTHNVRRQTDPEMQARNGLLMEMGGWAEGNVEAGLEENLLQYNLALEALEVLQTQELNELQSLNLGRMDLRCV</sequence>
<reference evidence="1" key="1">
    <citation type="journal article" date="2020" name="Fungal Divers.">
        <title>Resolving the Mortierellaceae phylogeny through synthesis of multi-gene phylogenetics and phylogenomics.</title>
        <authorList>
            <person name="Vandepol N."/>
            <person name="Liber J."/>
            <person name="Desiro A."/>
            <person name="Na H."/>
            <person name="Kennedy M."/>
            <person name="Barry K."/>
            <person name="Grigoriev I.V."/>
            <person name="Miller A.N."/>
            <person name="O'Donnell K."/>
            <person name="Stajich J.E."/>
            <person name="Bonito G."/>
        </authorList>
    </citation>
    <scope>NUCLEOTIDE SEQUENCE</scope>
    <source>
        <strain evidence="1">NRRL 28262</strain>
    </source>
</reference>
<evidence type="ECO:0000313" key="1">
    <source>
        <dbReference type="EMBL" id="KAG0274100.1"/>
    </source>
</evidence>
<feature type="non-terminal residue" evidence="1">
    <location>
        <position position="561"/>
    </location>
</feature>
<dbReference type="EMBL" id="JAAAIL010000651">
    <property type="protein sequence ID" value="KAG0274100.1"/>
    <property type="molecule type" value="Genomic_DNA"/>
</dbReference>
<keyword evidence="2" id="KW-1185">Reference proteome</keyword>